<feature type="transmembrane region" description="Helical" evidence="6">
    <location>
        <begin position="179"/>
        <end position="198"/>
    </location>
</feature>
<feature type="transmembrane region" description="Helical" evidence="6">
    <location>
        <begin position="92"/>
        <end position="115"/>
    </location>
</feature>
<dbReference type="GO" id="GO:0022857">
    <property type="term" value="F:transmembrane transporter activity"/>
    <property type="evidence" value="ECO:0007669"/>
    <property type="project" value="InterPro"/>
</dbReference>
<evidence type="ECO:0000256" key="4">
    <source>
        <dbReference type="ARBA" id="ARBA00022989"/>
    </source>
</evidence>
<dbReference type="InterPro" id="IPR011701">
    <property type="entry name" value="MFS"/>
</dbReference>
<keyword evidence="4 6" id="KW-1133">Transmembrane helix</keyword>
<evidence type="ECO:0000313" key="8">
    <source>
        <dbReference type="EMBL" id="KAF9888186.1"/>
    </source>
</evidence>
<name>A0AAD4CKF6_ASPNN</name>
<evidence type="ECO:0000313" key="9">
    <source>
        <dbReference type="Proteomes" id="UP001194746"/>
    </source>
</evidence>
<feature type="transmembrane region" description="Helical" evidence="6">
    <location>
        <begin position="121"/>
        <end position="142"/>
    </location>
</feature>
<protein>
    <recommendedName>
        <fullName evidence="7">Major facilitator superfamily (MFS) profile domain-containing protein</fullName>
    </recommendedName>
</protein>
<organism evidence="8 9">
    <name type="scientific">Aspergillus nanangensis</name>
    <dbReference type="NCBI Taxonomy" id="2582783"/>
    <lineage>
        <taxon>Eukaryota</taxon>
        <taxon>Fungi</taxon>
        <taxon>Dikarya</taxon>
        <taxon>Ascomycota</taxon>
        <taxon>Pezizomycotina</taxon>
        <taxon>Eurotiomycetes</taxon>
        <taxon>Eurotiomycetidae</taxon>
        <taxon>Eurotiales</taxon>
        <taxon>Aspergillaceae</taxon>
        <taxon>Aspergillus</taxon>
        <taxon>Aspergillus subgen. Circumdati</taxon>
    </lineage>
</organism>
<dbReference type="GO" id="GO:0016020">
    <property type="term" value="C:membrane"/>
    <property type="evidence" value="ECO:0007669"/>
    <property type="project" value="UniProtKB-SubCell"/>
</dbReference>
<dbReference type="Pfam" id="PF07690">
    <property type="entry name" value="MFS_1"/>
    <property type="match status" value="1"/>
</dbReference>
<evidence type="ECO:0000256" key="5">
    <source>
        <dbReference type="ARBA" id="ARBA00023136"/>
    </source>
</evidence>
<feature type="transmembrane region" description="Helical" evidence="6">
    <location>
        <begin position="18"/>
        <end position="39"/>
    </location>
</feature>
<dbReference type="InterPro" id="IPR036259">
    <property type="entry name" value="MFS_trans_sf"/>
</dbReference>
<evidence type="ECO:0000256" key="6">
    <source>
        <dbReference type="SAM" id="Phobius"/>
    </source>
</evidence>
<evidence type="ECO:0000259" key="7">
    <source>
        <dbReference type="PROSITE" id="PS50850"/>
    </source>
</evidence>
<sequence>MGNPKHRPVGYRWRSSKLFIIGTMCIALYAETFLYGFIVPMLGYMFQTRLHRDPSETQWFTSAILAVHGYVSALSGPIIGHFADKSPDRKTPLVLSLVVCVIGTVMIAWCSSLTVLFAGRILQGIAGTVVWIVGLASIAATVSPDRIGTTMGVAMSFVNAGTISGPMASGLLLEWSGYWATWSIPLVVLVIDIALRLIMIEKTDTDQAPSTPPLEETTTLLRETPHQPAAEKNFWKTMLRDSRVIVALAVQVTTVSLSSSFSATLPLHVQKTFGWGTAVVGLQFTYLAVPGLLFSPLVGWIRDRIGVRYPTVVAFIFLSMSLWLLGVPGNDHFPWAGASNRGPAVYTAAIIFYGIVRPFSSGVAPLELTSVVNEYHKKQPGIFGPRGGLSRVFSMIEIAAASGLTVGPIISGFLVETVNYTTMAWTLSK</sequence>
<dbReference type="InterPro" id="IPR020846">
    <property type="entry name" value="MFS_dom"/>
</dbReference>
<reference evidence="8" key="2">
    <citation type="submission" date="2020-02" db="EMBL/GenBank/DDBJ databases">
        <authorList>
            <person name="Gilchrist C.L.M."/>
            <person name="Chooi Y.-H."/>
        </authorList>
    </citation>
    <scope>NUCLEOTIDE SEQUENCE</scope>
    <source>
        <strain evidence="8">MST-FP2251</strain>
    </source>
</reference>
<feature type="transmembrane region" description="Helical" evidence="6">
    <location>
        <begin position="392"/>
        <end position="415"/>
    </location>
</feature>
<accession>A0AAD4CKF6</accession>
<dbReference type="PROSITE" id="PS50850">
    <property type="entry name" value="MFS"/>
    <property type="match status" value="1"/>
</dbReference>
<evidence type="ECO:0000256" key="3">
    <source>
        <dbReference type="ARBA" id="ARBA00022692"/>
    </source>
</evidence>
<proteinExistence type="predicted"/>
<dbReference type="PANTHER" id="PTHR23506:SF35">
    <property type="entry name" value="MAJOR FACILITATOR SUPERFAMILY (MFS) PROFILE DOMAIN-CONTAINING PROTEIN-RELATED"/>
    <property type="match status" value="1"/>
</dbReference>
<dbReference type="Proteomes" id="UP001194746">
    <property type="component" value="Unassembled WGS sequence"/>
</dbReference>
<keyword evidence="5 6" id="KW-0472">Membrane</keyword>
<comment type="caution">
    <text evidence="8">The sequence shown here is derived from an EMBL/GenBank/DDBJ whole genome shotgun (WGS) entry which is preliminary data.</text>
</comment>
<evidence type="ECO:0000256" key="2">
    <source>
        <dbReference type="ARBA" id="ARBA00022448"/>
    </source>
</evidence>
<feature type="domain" description="Major facilitator superfamily (MFS) profile" evidence="7">
    <location>
        <begin position="24"/>
        <end position="429"/>
    </location>
</feature>
<feature type="transmembrane region" description="Helical" evidence="6">
    <location>
        <begin position="59"/>
        <end position="80"/>
    </location>
</feature>
<feature type="transmembrane region" description="Helical" evidence="6">
    <location>
        <begin position="273"/>
        <end position="294"/>
    </location>
</feature>
<dbReference type="EMBL" id="VCAU01000050">
    <property type="protein sequence ID" value="KAF9888186.1"/>
    <property type="molecule type" value="Genomic_DNA"/>
</dbReference>
<comment type="subcellular location">
    <subcellularLocation>
        <location evidence="1">Membrane</location>
        <topology evidence="1">Multi-pass membrane protein</topology>
    </subcellularLocation>
</comment>
<keyword evidence="9" id="KW-1185">Reference proteome</keyword>
<gene>
    <name evidence="8" type="ORF">FE257_009181</name>
</gene>
<feature type="transmembrane region" description="Helical" evidence="6">
    <location>
        <begin position="154"/>
        <end position="173"/>
    </location>
</feature>
<dbReference type="PANTHER" id="PTHR23506">
    <property type="entry name" value="GH10249P"/>
    <property type="match status" value="1"/>
</dbReference>
<dbReference type="CDD" id="cd17325">
    <property type="entry name" value="MFS_MdtG_SLC18_like"/>
    <property type="match status" value="1"/>
</dbReference>
<reference evidence="8" key="1">
    <citation type="journal article" date="2019" name="Beilstein J. Org. Chem.">
        <title>Nanangenines: drimane sesquiterpenoids as the dominant metabolite cohort of a novel Australian fungus, Aspergillus nanangensis.</title>
        <authorList>
            <person name="Lacey H.J."/>
            <person name="Gilchrist C.L.M."/>
            <person name="Crombie A."/>
            <person name="Kalaitzis J.A."/>
            <person name="Vuong D."/>
            <person name="Rutledge P.J."/>
            <person name="Turner P."/>
            <person name="Pitt J.I."/>
            <person name="Lacey E."/>
            <person name="Chooi Y.H."/>
            <person name="Piggott A.M."/>
        </authorList>
    </citation>
    <scope>NUCLEOTIDE SEQUENCE</scope>
    <source>
        <strain evidence="8">MST-FP2251</strain>
    </source>
</reference>
<dbReference type="InterPro" id="IPR050930">
    <property type="entry name" value="MFS_Vesicular_Transporter"/>
</dbReference>
<feature type="transmembrane region" description="Helical" evidence="6">
    <location>
        <begin position="306"/>
        <end position="325"/>
    </location>
</feature>
<feature type="transmembrane region" description="Helical" evidence="6">
    <location>
        <begin position="244"/>
        <end position="267"/>
    </location>
</feature>
<dbReference type="SUPFAM" id="SSF103473">
    <property type="entry name" value="MFS general substrate transporter"/>
    <property type="match status" value="1"/>
</dbReference>
<evidence type="ECO:0000256" key="1">
    <source>
        <dbReference type="ARBA" id="ARBA00004141"/>
    </source>
</evidence>
<dbReference type="Gene3D" id="1.20.1250.20">
    <property type="entry name" value="MFS general substrate transporter like domains"/>
    <property type="match status" value="2"/>
</dbReference>
<dbReference type="AlphaFoldDB" id="A0AAD4CKF6"/>
<keyword evidence="3 6" id="KW-0812">Transmembrane</keyword>
<keyword evidence="2" id="KW-0813">Transport</keyword>